<dbReference type="OrthoDB" id="2559662at2759"/>
<evidence type="ECO:0000313" key="3">
    <source>
        <dbReference type="Proteomes" id="UP000813824"/>
    </source>
</evidence>
<dbReference type="Proteomes" id="UP000813824">
    <property type="component" value="Unassembled WGS sequence"/>
</dbReference>
<feature type="transmembrane region" description="Helical" evidence="1">
    <location>
        <begin position="47"/>
        <end position="70"/>
    </location>
</feature>
<dbReference type="Gene3D" id="3.40.50.11350">
    <property type="match status" value="1"/>
</dbReference>
<protein>
    <submittedName>
        <fullName evidence="2">Uncharacterized protein</fullName>
    </submittedName>
</protein>
<gene>
    <name evidence="2" type="ORF">BXZ70DRAFT_1010919</name>
</gene>
<keyword evidence="3" id="KW-1185">Reference proteome</keyword>
<sequence length="463" mass="53033">MSRSVDIKTEALLPLTESQSHITKKPSILLRCHIFIMILLSTRRGQLYLVIFFIAVTSVFSLLVVPHWVYAIWTTYPPLYEEYHRMDLALPQHDPSLPSPEGRNGKYLLVSSRLEKQGWGNDMQELVLDAYLAHKAGMAFVFDNYTWSRHGPEYSRYNTNLIPSRIPLSVLIAGPIVGGSFPNGDVSPRSVREEYFRQVCPNPAKIKGKEVTDQYVWGSTTILVEKWLEKFASVNNRCIEIVEGSGEPFTFWTFGTTNVLDIWPDLVKSPMLTAFVGRISELEMYPYTTFPGLLVLQVRRGDFDKHCNFLFKYKANWHGLNKFPQFPDQFTPAQGEPTASSRAEHMKRCYPTPKQIAARVQEILQTDAGKSLDNVYIMTNGKKDFIAEVKEEVGRLRNWKFLRSSRDIVVDHEQVYVKQAIDMLIGLRSDVIIGNGWSSMSSNIAMLRMALLPDLPPDHTRYW</sequence>
<keyword evidence="1" id="KW-1133">Transmembrane helix</keyword>
<accession>A0A8K0UJX2</accession>
<keyword evidence="1" id="KW-0472">Membrane</keyword>
<reference evidence="2" key="1">
    <citation type="journal article" date="2021" name="New Phytol.">
        <title>Evolutionary innovations through gain and loss of genes in the ectomycorrhizal Boletales.</title>
        <authorList>
            <person name="Wu G."/>
            <person name="Miyauchi S."/>
            <person name="Morin E."/>
            <person name="Kuo A."/>
            <person name="Drula E."/>
            <person name="Varga T."/>
            <person name="Kohler A."/>
            <person name="Feng B."/>
            <person name="Cao Y."/>
            <person name="Lipzen A."/>
            <person name="Daum C."/>
            <person name="Hundley H."/>
            <person name="Pangilinan J."/>
            <person name="Johnson J."/>
            <person name="Barry K."/>
            <person name="LaButti K."/>
            <person name="Ng V."/>
            <person name="Ahrendt S."/>
            <person name="Min B."/>
            <person name="Choi I.G."/>
            <person name="Park H."/>
            <person name="Plett J.M."/>
            <person name="Magnuson J."/>
            <person name="Spatafora J.W."/>
            <person name="Nagy L.G."/>
            <person name="Henrissat B."/>
            <person name="Grigoriev I.V."/>
            <person name="Yang Z.L."/>
            <person name="Xu J."/>
            <person name="Martin F.M."/>
        </authorList>
    </citation>
    <scope>NUCLEOTIDE SEQUENCE</scope>
    <source>
        <strain evidence="2">KKN 215</strain>
    </source>
</reference>
<dbReference type="CDD" id="cd11296">
    <property type="entry name" value="O-FucT_like"/>
    <property type="match status" value="1"/>
</dbReference>
<keyword evidence="1" id="KW-0812">Transmembrane</keyword>
<evidence type="ECO:0000256" key="1">
    <source>
        <dbReference type="SAM" id="Phobius"/>
    </source>
</evidence>
<organism evidence="2 3">
    <name type="scientific">Cristinia sonorae</name>
    <dbReference type="NCBI Taxonomy" id="1940300"/>
    <lineage>
        <taxon>Eukaryota</taxon>
        <taxon>Fungi</taxon>
        <taxon>Dikarya</taxon>
        <taxon>Basidiomycota</taxon>
        <taxon>Agaricomycotina</taxon>
        <taxon>Agaricomycetes</taxon>
        <taxon>Agaricomycetidae</taxon>
        <taxon>Agaricales</taxon>
        <taxon>Pleurotineae</taxon>
        <taxon>Stephanosporaceae</taxon>
        <taxon>Cristinia</taxon>
    </lineage>
</organism>
<dbReference type="EMBL" id="JAEVFJ010000033">
    <property type="protein sequence ID" value="KAH8092224.1"/>
    <property type="molecule type" value="Genomic_DNA"/>
</dbReference>
<proteinExistence type="predicted"/>
<comment type="caution">
    <text evidence="2">The sequence shown here is derived from an EMBL/GenBank/DDBJ whole genome shotgun (WGS) entry which is preliminary data.</text>
</comment>
<dbReference type="AlphaFoldDB" id="A0A8K0UJX2"/>
<name>A0A8K0UJX2_9AGAR</name>
<evidence type="ECO:0000313" key="2">
    <source>
        <dbReference type="EMBL" id="KAH8092224.1"/>
    </source>
</evidence>